<dbReference type="AlphaFoldDB" id="A0A5C0SFQ9"/>
<evidence type="ECO:0000256" key="3">
    <source>
        <dbReference type="ARBA" id="ARBA00022827"/>
    </source>
</evidence>
<dbReference type="Pfam" id="PF01134">
    <property type="entry name" value="GIDA"/>
    <property type="match status" value="2"/>
</dbReference>
<dbReference type="SUPFAM" id="SSF51905">
    <property type="entry name" value="FAD/NAD(P)-binding domain"/>
    <property type="match status" value="1"/>
</dbReference>
<gene>
    <name evidence="5" type="ORF">FQB35_07295</name>
</gene>
<dbReference type="OrthoDB" id="2181at2"/>
<evidence type="ECO:0000313" key="6">
    <source>
        <dbReference type="Proteomes" id="UP000324646"/>
    </source>
</evidence>
<dbReference type="RefSeq" id="WP_148809349.1">
    <property type="nucleotide sequence ID" value="NZ_CP042243.1"/>
</dbReference>
<evidence type="ECO:0000313" key="5">
    <source>
        <dbReference type="EMBL" id="QEK12194.1"/>
    </source>
</evidence>
<dbReference type="InterPro" id="IPR040131">
    <property type="entry name" value="MnmG_N"/>
</dbReference>
<accession>A0A5C0SFQ9</accession>
<organism evidence="5 6">
    <name type="scientific">Crassaminicella thermophila</name>
    <dbReference type="NCBI Taxonomy" id="2599308"/>
    <lineage>
        <taxon>Bacteria</taxon>
        <taxon>Bacillati</taxon>
        <taxon>Bacillota</taxon>
        <taxon>Clostridia</taxon>
        <taxon>Eubacteriales</taxon>
        <taxon>Clostridiaceae</taxon>
        <taxon>Crassaminicella</taxon>
    </lineage>
</organism>
<dbReference type="InterPro" id="IPR036188">
    <property type="entry name" value="FAD/NAD-bd_sf"/>
</dbReference>
<reference evidence="5 6" key="1">
    <citation type="submission" date="2019-07" db="EMBL/GenBank/DDBJ databases">
        <title>Complete genome of Crassaminicella thermophila SY095.</title>
        <authorList>
            <person name="Li X."/>
        </authorList>
    </citation>
    <scope>NUCLEOTIDE SEQUENCE [LARGE SCALE GENOMIC DNA]</scope>
    <source>
        <strain evidence="5 6">SY095</strain>
    </source>
</reference>
<keyword evidence="6" id="KW-1185">Reference proteome</keyword>
<evidence type="ECO:0000256" key="1">
    <source>
        <dbReference type="ARBA" id="ARBA00001974"/>
    </source>
</evidence>
<dbReference type="Gene3D" id="3.50.50.60">
    <property type="entry name" value="FAD/NAD(P)-binding domain"/>
    <property type="match status" value="2"/>
</dbReference>
<dbReference type="Proteomes" id="UP000324646">
    <property type="component" value="Chromosome"/>
</dbReference>
<comment type="cofactor">
    <cofactor evidence="1">
        <name>FAD</name>
        <dbReference type="ChEBI" id="CHEBI:57692"/>
    </cofactor>
</comment>
<keyword evidence="3" id="KW-0274">FAD</keyword>
<feature type="domain" description="MnmG N-terminal" evidence="4">
    <location>
        <begin position="3"/>
        <end position="214"/>
    </location>
</feature>
<proteinExistence type="predicted"/>
<sequence length="426" mass="46802">MTKVVIIGGGWAGVAAAITAKKAGAKVTILERMDILLGLGNVGGIMRNNGRYTAAEECILLGAKELFDITDKASRHVNIDFPGHKHASLYDVCKVEPMVRRLLNEMNIEILLKSRAVDVKLTNRSLTGIVLQDGRIVKGDVFIETTGSTGPMGNCLKYGNGCSMCILRCPSFGPRVSISQKAGVEDILGQRKDGSYGAFSGSCKLNKDSLSKSIVDELNTKGVVILPIPKDDINIKKLDMKVCQQYALKEYAENLILLDTGHAKMMAPFYPLEKLRKFEGLENARYEDPYSGGIGNSIRYLSIAPRDNTMKVDTLDNLLCAGEKSGLFVGHTEAIATGSLAGHNSVRLIKGIPLLEIPVNLCIGDLIAYENTKIKTEEGLKTRYTFAGSDYFKRMKDLNLYTTDTEKLKKKIERVNLLNIFEERLV</sequence>
<evidence type="ECO:0000259" key="4">
    <source>
        <dbReference type="Pfam" id="PF01134"/>
    </source>
</evidence>
<protein>
    <submittedName>
        <fullName evidence="5">FAD-dependent oxidoreductase</fullName>
    </submittedName>
</protein>
<name>A0A5C0SFQ9_CRATE</name>
<keyword evidence="2" id="KW-0285">Flavoprotein</keyword>
<evidence type="ECO:0000256" key="2">
    <source>
        <dbReference type="ARBA" id="ARBA00022630"/>
    </source>
</evidence>
<dbReference type="EMBL" id="CP042243">
    <property type="protein sequence ID" value="QEK12194.1"/>
    <property type="molecule type" value="Genomic_DNA"/>
</dbReference>
<dbReference type="KEGG" id="crs:FQB35_07295"/>
<feature type="domain" description="MnmG N-terminal" evidence="4">
    <location>
        <begin position="274"/>
        <end position="351"/>
    </location>
</feature>